<feature type="transmembrane region" description="Helical" evidence="1">
    <location>
        <begin position="36"/>
        <end position="53"/>
    </location>
</feature>
<dbReference type="AlphaFoldDB" id="A0A916WDT6"/>
<dbReference type="RefSeq" id="WP_188386089.1">
    <property type="nucleotide sequence ID" value="NZ_BMEY01000027.1"/>
</dbReference>
<reference evidence="2" key="1">
    <citation type="journal article" date="2014" name="Int. J. Syst. Evol. Microbiol.">
        <title>Complete genome sequence of Corynebacterium casei LMG S-19264T (=DSM 44701T), isolated from a smear-ripened cheese.</title>
        <authorList>
            <consortium name="US DOE Joint Genome Institute (JGI-PGF)"/>
            <person name="Walter F."/>
            <person name="Albersmeier A."/>
            <person name="Kalinowski J."/>
            <person name="Ruckert C."/>
        </authorList>
    </citation>
    <scope>NUCLEOTIDE SEQUENCE</scope>
    <source>
        <strain evidence="2">CGMCC 1.12408</strain>
    </source>
</reference>
<keyword evidence="1" id="KW-0812">Transmembrane</keyword>
<proteinExistence type="predicted"/>
<organism evidence="2 3">
    <name type="scientific">Ornithinibacillus halotolerans</name>
    <dbReference type="NCBI Taxonomy" id="1274357"/>
    <lineage>
        <taxon>Bacteria</taxon>
        <taxon>Bacillati</taxon>
        <taxon>Bacillota</taxon>
        <taxon>Bacilli</taxon>
        <taxon>Bacillales</taxon>
        <taxon>Bacillaceae</taxon>
        <taxon>Ornithinibacillus</taxon>
    </lineage>
</organism>
<accession>A0A916WDT6</accession>
<evidence type="ECO:0000313" key="3">
    <source>
        <dbReference type="Proteomes" id="UP000613512"/>
    </source>
</evidence>
<keyword evidence="3" id="KW-1185">Reference proteome</keyword>
<keyword evidence="1" id="KW-0472">Membrane</keyword>
<evidence type="ECO:0000313" key="2">
    <source>
        <dbReference type="EMBL" id="GGA90395.1"/>
    </source>
</evidence>
<feature type="transmembrane region" description="Helical" evidence="1">
    <location>
        <begin position="60"/>
        <end position="81"/>
    </location>
</feature>
<sequence length="139" mass="14574">MQAKVFFISAAVAVIGTLLPWVDAGLFSAKGIDGDGMIIVLLVAASLVIHFIFRQKKPLVINITPIVVGGLSLIITIIAFFNVSSLSSEALIGEFVSHGAGLYLSTFGAIGIFVSGIIGFKNPPAVETVAEIEEENKIS</sequence>
<gene>
    <name evidence="2" type="ORF">GCM10008025_36200</name>
</gene>
<evidence type="ECO:0000256" key="1">
    <source>
        <dbReference type="SAM" id="Phobius"/>
    </source>
</evidence>
<comment type="caution">
    <text evidence="2">The sequence shown here is derived from an EMBL/GenBank/DDBJ whole genome shotgun (WGS) entry which is preliminary data.</text>
</comment>
<dbReference type="Proteomes" id="UP000613512">
    <property type="component" value="Unassembled WGS sequence"/>
</dbReference>
<protein>
    <submittedName>
        <fullName evidence="2">Uncharacterized protein</fullName>
    </submittedName>
</protein>
<dbReference type="EMBL" id="BMEY01000027">
    <property type="protein sequence ID" value="GGA90395.1"/>
    <property type="molecule type" value="Genomic_DNA"/>
</dbReference>
<name>A0A916WDT6_9BACI</name>
<reference evidence="2" key="2">
    <citation type="submission" date="2020-09" db="EMBL/GenBank/DDBJ databases">
        <authorList>
            <person name="Sun Q."/>
            <person name="Zhou Y."/>
        </authorList>
    </citation>
    <scope>NUCLEOTIDE SEQUENCE</scope>
    <source>
        <strain evidence="2">CGMCC 1.12408</strain>
    </source>
</reference>
<feature type="transmembrane region" description="Helical" evidence="1">
    <location>
        <begin position="101"/>
        <end position="120"/>
    </location>
</feature>
<keyword evidence="1" id="KW-1133">Transmembrane helix</keyword>